<dbReference type="GO" id="GO:0071011">
    <property type="term" value="C:precatalytic spliceosome"/>
    <property type="evidence" value="ECO:0007669"/>
    <property type="project" value="TreeGrafter"/>
</dbReference>
<feature type="coiled-coil region" evidence="7">
    <location>
        <begin position="130"/>
        <end position="157"/>
    </location>
</feature>
<protein>
    <submittedName>
        <fullName evidence="8">Pre-mRNA-splicing factor SPF27-like protein</fullName>
    </submittedName>
</protein>
<comment type="caution">
    <text evidence="8">The sequence shown here is derived from an EMBL/GenBank/DDBJ whole genome shotgun (WGS) entry which is preliminary data.</text>
</comment>
<proteinExistence type="inferred from homology"/>
<dbReference type="PANTHER" id="PTHR13296">
    <property type="entry name" value="BCAS2 PROTEIN"/>
    <property type="match status" value="1"/>
</dbReference>
<dbReference type="Proteomes" id="UP000285326">
    <property type="component" value="Unassembled WGS sequence"/>
</dbReference>
<keyword evidence="3" id="KW-0507">mRNA processing</keyword>
<evidence type="ECO:0000256" key="2">
    <source>
        <dbReference type="ARBA" id="ARBA00010788"/>
    </source>
</evidence>
<evidence type="ECO:0000313" key="9">
    <source>
        <dbReference type="Proteomes" id="UP000285326"/>
    </source>
</evidence>
<dbReference type="EMBL" id="MCBS01022196">
    <property type="protein sequence ID" value="RKF77153.1"/>
    <property type="molecule type" value="Genomic_DNA"/>
</dbReference>
<dbReference type="InterPro" id="IPR008409">
    <property type="entry name" value="SPF27"/>
</dbReference>
<reference evidence="8 9" key="1">
    <citation type="journal article" date="2018" name="BMC Genomics">
        <title>Comparative genome analyses reveal sequence features reflecting distinct modes of host-adaptation between dicot and monocot powdery mildew.</title>
        <authorList>
            <person name="Wu Y."/>
            <person name="Ma X."/>
            <person name="Pan Z."/>
            <person name="Kale S.D."/>
            <person name="Song Y."/>
            <person name="King H."/>
            <person name="Zhang Q."/>
            <person name="Presley C."/>
            <person name="Deng X."/>
            <person name="Wei C.I."/>
            <person name="Xiao S."/>
        </authorList>
    </citation>
    <scope>NUCLEOTIDE SEQUENCE [LARGE SCALE GENOMIC DNA]</scope>
    <source>
        <strain evidence="8">UMSG1</strain>
    </source>
</reference>
<sequence length="201" mass="22813">MSLTTAVFDSLPYIDNDLTPDERIAAESLIAVEMGEKPADGYPSLPPLPSENFSRMMQAEIERIQNKQPLKAIDLSRYETSETPIHVNSDQETWCAALRSAYISQSYLSSRKKNLESLDKYGKNIWLLGNAQLESILRDLERNLAERKSEIDTCVIERKKAQESIGGEIKSLEENWKRGLGRAIETEIAADNLKFNYLQTQ</sequence>
<organism evidence="8 9">
    <name type="scientific">Golovinomyces cichoracearum</name>
    <dbReference type="NCBI Taxonomy" id="62708"/>
    <lineage>
        <taxon>Eukaryota</taxon>
        <taxon>Fungi</taxon>
        <taxon>Dikarya</taxon>
        <taxon>Ascomycota</taxon>
        <taxon>Pezizomycotina</taxon>
        <taxon>Leotiomycetes</taxon>
        <taxon>Erysiphales</taxon>
        <taxon>Erysiphaceae</taxon>
        <taxon>Golovinomyces</taxon>
    </lineage>
</organism>
<dbReference type="Pfam" id="PF05700">
    <property type="entry name" value="BCAS2"/>
    <property type="match status" value="1"/>
</dbReference>
<name>A0A420IRJ8_9PEZI</name>
<evidence type="ECO:0000313" key="8">
    <source>
        <dbReference type="EMBL" id="RKF77153.1"/>
    </source>
</evidence>
<accession>A0A420IRJ8</accession>
<evidence type="ECO:0000256" key="4">
    <source>
        <dbReference type="ARBA" id="ARBA00022728"/>
    </source>
</evidence>
<comment type="similarity">
    <text evidence="2">Belongs to the SPF27 family.</text>
</comment>
<evidence type="ECO:0000256" key="7">
    <source>
        <dbReference type="SAM" id="Coils"/>
    </source>
</evidence>
<keyword evidence="7" id="KW-0175">Coiled coil</keyword>
<dbReference type="GO" id="GO:0000974">
    <property type="term" value="C:Prp19 complex"/>
    <property type="evidence" value="ECO:0007669"/>
    <property type="project" value="TreeGrafter"/>
</dbReference>
<keyword evidence="5" id="KW-0508">mRNA splicing</keyword>
<dbReference type="GO" id="GO:0071013">
    <property type="term" value="C:catalytic step 2 spliceosome"/>
    <property type="evidence" value="ECO:0007669"/>
    <property type="project" value="TreeGrafter"/>
</dbReference>
<dbReference type="AlphaFoldDB" id="A0A420IRJ8"/>
<evidence type="ECO:0000256" key="5">
    <source>
        <dbReference type="ARBA" id="ARBA00023187"/>
    </source>
</evidence>
<keyword evidence="4" id="KW-0747">Spliceosome</keyword>
<keyword evidence="6" id="KW-0539">Nucleus</keyword>
<dbReference type="GO" id="GO:0006397">
    <property type="term" value="P:mRNA processing"/>
    <property type="evidence" value="ECO:0007669"/>
    <property type="project" value="UniProtKB-KW"/>
</dbReference>
<gene>
    <name evidence="8" type="ORF">GcM1_221004</name>
</gene>
<comment type="subcellular location">
    <subcellularLocation>
        <location evidence="1">Nucleus</location>
    </subcellularLocation>
</comment>
<evidence type="ECO:0000256" key="6">
    <source>
        <dbReference type="ARBA" id="ARBA00023242"/>
    </source>
</evidence>
<evidence type="ECO:0000256" key="1">
    <source>
        <dbReference type="ARBA" id="ARBA00004123"/>
    </source>
</evidence>
<dbReference type="GO" id="GO:0008380">
    <property type="term" value="P:RNA splicing"/>
    <property type="evidence" value="ECO:0007669"/>
    <property type="project" value="UniProtKB-KW"/>
</dbReference>
<evidence type="ECO:0000256" key="3">
    <source>
        <dbReference type="ARBA" id="ARBA00022664"/>
    </source>
</evidence>
<dbReference type="PANTHER" id="PTHR13296:SF0">
    <property type="entry name" value="PRE-MRNA-SPLICING FACTOR SPF27"/>
    <property type="match status" value="1"/>
</dbReference>